<accession>A0A9D3VQU3</accession>
<evidence type="ECO:0000313" key="2">
    <source>
        <dbReference type="EMBL" id="KAH1091258.1"/>
    </source>
</evidence>
<name>A0A9D3VQU3_9ROSI</name>
<feature type="region of interest" description="Disordered" evidence="1">
    <location>
        <begin position="1"/>
        <end position="20"/>
    </location>
</feature>
<sequence>MVRTRGGGRSGKSNLNGLKSEHSQHCEVGVPVEANAYTCMTKSWSPMSLSAVIEKRCY</sequence>
<gene>
    <name evidence="2" type="ORF">J1N35_018515</name>
</gene>
<dbReference type="Proteomes" id="UP000828251">
    <property type="component" value="Unassembled WGS sequence"/>
</dbReference>
<keyword evidence="3" id="KW-1185">Reference proteome</keyword>
<dbReference type="EMBL" id="JAIQCV010000006">
    <property type="protein sequence ID" value="KAH1091258.1"/>
    <property type="molecule type" value="Genomic_DNA"/>
</dbReference>
<reference evidence="2 3" key="1">
    <citation type="journal article" date="2021" name="Plant Biotechnol. J.">
        <title>Multi-omics assisted identification of the key and species-specific regulatory components of drought-tolerant mechanisms in Gossypium stocksii.</title>
        <authorList>
            <person name="Yu D."/>
            <person name="Ke L."/>
            <person name="Zhang D."/>
            <person name="Wu Y."/>
            <person name="Sun Y."/>
            <person name="Mei J."/>
            <person name="Sun J."/>
            <person name="Sun Y."/>
        </authorList>
    </citation>
    <scope>NUCLEOTIDE SEQUENCE [LARGE SCALE GENOMIC DNA]</scope>
    <source>
        <strain evidence="3">cv. E1</strain>
        <tissue evidence="2">Leaf</tissue>
    </source>
</reference>
<organism evidence="2 3">
    <name type="scientific">Gossypium stocksii</name>
    <dbReference type="NCBI Taxonomy" id="47602"/>
    <lineage>
        <taxon>Eukaryota</taxon>
        <taxon>Viridiplantae</taxon>
        <taxon>Streptophyta</taxon>
        <taxon>Embryophyta</taxon>
        <taxon>Tracheophyta</taxon>
        <taxon>Spermatophyta</taxon>
        <taxon>Magnoliopsida</taxon>
        <taxon>eudicotyledons</taxon>
        <taxon>Gunneridae</taxon>
        <taxon>Pentapetalae</taxon>
        <taxon>rosids</taxon>
        <taxon>malvids</taxon>
        <taxon>Malvales</taxon>
        <taxon>Malvaceae</taxon>
        <taxon>Malvoideae</taxon>
        <taxon>Gossypium</taxon>
    </lineage>
</organism>
<protein>
    <submittedName>
        <fullName evidence="2">Uncharacterized protein</fullName>
    </submittedName>
</protein>
<evidence type="ECO:0000313" key="3">
    <source>
        <dbReference type="Proteomes" id="UP000828251"/>
    </source>
</evidence>
<evidence type="ECO:0000256" key="1">
    <source>
        <dbReference type="SAM" id="MobiDB-lite"/>
    </source>
</evidence>
<comment type="caution">
    <text evidence="2">The sequence shown here is derived from an EMBL/GenBank/DDBJ whole genome shotgun (WGS) entry which is preliminary data.</text>
</comment>
<dbReference type="AlphaFoldDB" id="A0A9D3VQU3"/>
<proteinExistence type="predicted"/>
<feature type="compositionally biased region" description="Gly residues" evidence="1">
    <location>
        <begin position="1"/>
        <end position="10"/>
    </location>
</feature>